<dbReference type="GO" id="GO:0043138">
    <property type="term" value="F:3'-5' DNA helicase activity"/>
    <property type="evidence" value="ECO:0007669"/>
    <property type="project" value="TreeGrafter"/>
</dbReference>
<feature type="domain" description="UvrD-like helicase ATP-binding" evidence="8">
    <location>
        <begin position="11"/>
        <end position="280"/>
    </location>
</feature>
<sequence length="636" mass="71828">MTRRINSPDTDADLKLHDCLERVPRVSFNMIAGAGSGKTTSLVKALSHVVSTNGNALRMRGQQIACITYTEIAAKEIWDDVGNTPLIHVSTIHSFLWTVIKPFQKDIKQWVAGRITEKCNELEEKSAKSRTREQTRKKIAKDLARLKAQAQGLDKTPYFNYGTGSNYAKGILGHEDIIKLVTASIMENEVLRKIISQKFPYIFVDESQDTFPKIVEALKLVDSTNSEKFCLGFFGDPMQRIYPTGIGEINPVNNWETITKPENFRCSQQVLKVINKIRKPADGLEQIGGRMEVVDGKPMHVEGSAQIFILPIEGEEQRTANLKKVQSICAKMLGDDNWLQEEKIKIFVIVHRMAAKRLKFPSLYAAMNDHYASFKEGFMDGTIWPIKPFLNFVLPVVSACKANENAAIISILRSQSPTLSAPSMKGAEVREALEFLKTGIDTLVPLLEESSNGTILDVFNVLIKYGLTEVDERILAHINETVERIETSEEDVEEEENSVANEVDAMKAYFACPAKEFWGYKKYFDQQSPFATQQGVKGAEFDRVITILDDEEGTHAQFSYDKYFGVAELSDTDKKNVREGKDYVVPRTRRLFYVSCSRARKDLVAVYFTSDVEKAIMKLNEENIFEKGKVFTLENL</sequence>
<keyword evidence="3 6" id="KW-0347">Helicase</keyword>
<keyword evidence="1 6" id="KW-0547">Nucleotide-binding</keyword>
<feature type="coiled-coil region" evidence="7">
    <location>
        <begin position="475"/>
        <end position="505"/>
    </location>
</feature>
<evidence type="ECO:0000313" key="10">
    <source>
        <dbReference type="EMBL" id="WQG90396.1"/>
    </source>
</evidence>
<dbReference type="InterPro" id="IPR027417">
    <property type="entry name" value="P-loop_NTPase"/>
</dbReference>
<reference evidence="10 12" key="2">
    <citation type="submission" date="2023-11" db="EMBL/GenBank/DDBJ databases">
        <title>MicrobeMod: A computational toolkit for identifying prokaryotic methylation and restriction-modification with nanopore sequencing.</title>
        <authorList>
            <person name="Crits-Christoph A."/>
            <person name="Kang S.C."/>
            <person name="Lee H."/>
            <person name="Ostrov N."/>
        </authorList>
    </citation>
    <scope>NUCLEOTIDE SEQUENCE [LARGE SCALE GENOMIC DNA]</scope>
    <source>
        <strain evidence="10 12">ATCC 23090</strain>
    </source>
</reference>
<evidence type="ECO:0000256" key="2">
    <source>
        <dbReference type="ARBA" id="ARBA00022801"/>
    </source>
</evidence>
<dbReference type="EMBL" id="FPIZ01000015">
    <property type="protein sequence ID" value="SFW76295.1"/>
    <property type="molecule type" value="Genomic_DNA"/>
</dbReference>
<evidence type="ECO:0000313" key="11">
    <source>
        <dbReference type="Proteomes" id="UP000183788"/>
    </source>
</evidence>
<dbReference type="InterPro" id="IPR014016">
    <property type="entry name" value="UvrD-like_ATP-bd"/>
</dbReference>
<reference evidence="9 11" key="1">
    <citation type="submission" date="2016-11" db="EMBL/GenBank/DDBJ databases">
        <authorList>
            <person name="Jaros S."/>
            <person name="Januszkiewicz K."/>
            <person name="Wedrychowicz H."/>
        </authorList>
    </citation>
    <scope>NUCLEOTIDE SEQUENCE [LARGE SCALE GENOMIC DNA]</scope>
    <source>
        <strain evidence="9 11">DSM 784</strain>
    </source>
</reference>
<dbReference type="PROSITE" id="PS51198">
    <property type="entry name" value="UVRD_HELICASE_ATP_BIND"/>
    <property type="match status" value="1"/>
</dbReference>
<evidence type="ECO:0000259" key="8">
    <source>
        <dbReference type="PROSITE" id="PS51198"/>
    </source>
</evidence>
<dbReference type="RefSeq" id="WP_072363317.1">
    <property type="nucleotide sequence ID" value="NZ_CP139972.1"/>
</dbReference>
<keyword evidence="4 6" id="KW-0067">ATP-binding</keyword>
<dbReference type="OrthoDB" id="9765670at2"/>
<dbReference type="GO" id="GO:0016787">
    <property type="term" value="F:hydrolase activity"/>
    <property type="evidence" value="ECO:0007669"/>
    <property type="project" value="UniProtKB-UniRule"/>
</dbReference>
<dbReference type="Proteomes" id="UP001326715">
    <property type="component" value="Chromosome"/>
</dbReference>
<dbReference type="Proteomes" id="UP000183788">
    <property type="component" value="Unassembled WGS sequence"/>
</dbReference>
<gene>
    <name evidence="9" type="ORF">SAMN05661012_04326</name>
    <name evidence="10" type="ORF">SR876_02730</name>
</gene>
<dbReference type="PANTHER" id="PTHR11070:SF2">
    <property type="entry name" value="ATP-DEPENDENT DNA HELICASE SRS2"/>
    <property type="match status" value="1"/>
</dbReference>
<organism evidence="9 11">
    <name type="scientific">Chitinophaga sancti</name>
    <dbReference type="NCBI Taxonomy" id="1004"/>
    <lineage>
        <taxon>Bacteria</taxon>
        <taxon>Pseudomonadati</taxon>
        <taxon>Bacteroidota</taxon>
        <taxon>Chitinophagia</taxon>
        <taxon>Chitinophagales</taxon>
        <taxon>Chitinophagaceae</taxon>
        <taxon>Chitinophaga</taxon>
    </lineage>
</organism>
<dbReference type="SUPFAM" id="SSF52540">
    <property type="entry name" value="P-loop containing nucleoside triphosphate hydrolases"/>
    <property type="match status" value="1"/>
</dbReference>
<dbReference type="Gene3D" id="3.40.50.300">
    <property type="entry name" value="P-loop containing nucleotide triphosphate hydrolases"/>
    <property type="match status" value="2"/>
</dbReference>
<name>A0A1K1RWZ9_9BACT</name>
<evidence type="ECO:0000256" key="3">
    <source>
        <dbReference type="ARBA" id="ARBA00022806"/>
    </source>
</evidence>
<dbReference type="GO" id="GO:0005524">
    <property type="term" value="F:ATP binding"/>
    <property type="evidence" value="ECO:0007669"/>
    <property type="project" value="UniProtKB-UniRule"/>
</dbReference>
<feature type="binding site" evidence="6">
    <location>
        <begin position="32"/>
        <end position="39"/>
    </location>
    <ligand>
        <name>ATP</name>
        <dbReference type="ChEBI" id="CHEBI:30616"/>
    </ligand>
</feature>
<evidence type="ECO:0000256" key="7">
    <source>
        <dbReference type="SAM" id="Coils"/>
    </source>
</evidence>
<evidence type="ECO:0000256" key="5">
    <source>
        <dbReference type="ARBA" id="ARBA00034923"/>
    </source>
</evidence>
<proteinExistence type="predicted"/>
<keyword evidence="2 6" id="KW-0378">Hydrolase</keyword>
<dbReference type="GO" id="GO:0000725">
    <property type="term" value="P:recombinational repair"/>
    <property type="evidence" value="ECO:0007669"/>
    <property type="project" value="TreeGrafter"/>
</dbReference>
<accession>A0A1K1RWZ9</accession>
<dbReference type="STRING" id="1004.SAMN05661012_04326"/>
<protein>
    <recommendedName>
        <fullName evidence="5">DNA 3'-5' helicase II</fullName>
    </recommendedName>
</protein>
<evidence type="ECO:0000256" key="1">
    <source>
        <dbReference type="ARBA" id="ARBA00022741"/>
    </source>
</evidence>
<dbReference type="GO" id="GO:0003677">
    <property type="term" value="F:DNA binding"/>
    <property type="evidence" value="ECO:0007669"/>
    <property type="project" value="InterPro"/>
</dbReference>
<evidence type="ECO:0000256" key="4">
    <source>
        <dbReference type="ARBA" id="ARBA00022840"/>
    </source>
</evidence>
<keyword evidence="7" id="KW-0175">Coiled coil</keyword>
<dbReference type="Pfam" id="PF13245">
    <property type="entry name" value="AAA_19"/>
    <property type="match status" value="1"/>
</dbReference>
<keyword evidence="12" id="KW-1185">Reference proteome</keyword>
<evidence type="ECO:0000313" key="9">
    <source>
        <dbReference type="EMBL" id="SFW76295.1"/>
    </source>
</evidence>
<dbReference type="AlphaFoldDB" id="A0A1K1RWZ9"/>
<dbReference type="InterPro" id="IPR000212">
    <property type="entry name" value="DNA_helicase_UvrD/REP"/>
</dbReference>
<dbReference type="EMBL" id="CP140154">
    <property type="protein sequence ID" value="WQG90396.1"/>
    <property type="molecule type" value="Genomic_DNA"/>
</dbReference>
<dbReference type="PANTHER" id="PTHR11070">
    <property type="entry name" value="UVRD / RECB / PCRA DNA HELICASE FAMILY MEMBER"/>
    <property type="match status" value="1"/>
</dbReference>
<evidence type="ECO:0000256" key="6">
    <source>
        <dbReference type="PROSITE-ProRule" id="PRU00560"/>
    </source>
</evidence>
<evidence type="ECO:0000313" key="12">
    <source>
        <dbReference type="Proteomes" id="UP001326715"/>
    </source>
</evidence>